<dbReference type="GeneID" id="94547242"/>
<name>A0A2R3MNV7_9BACE</name>
<protein>
    <submittedName>
        <fullName evidence="1">Uncharacterized protein</fullName>
    </submittedName>
</protein>
<evidence type="ECO:0000313" key="1">
    <source>
        <dbReference type="EMBL" id="TCO89741.1"/>
    </source>
</evidence>
<reference evidence="1 2" key="1">
    <citation type="submission" date="2019-03" db="EMBL/GenBank/DDBJ databases">
        <title>Genomic Encyclopedia of Type Strains, Phase IV (KMG-IV): sequencing the most valuable type-strain genomes for metagenomic binning, comparative biology and taxonomic classification.</title>
        <authorList>
            <person name="Goeker M."/>
        </authorList>
    </citation>
    <scope>NUCLEOTIDE SEQUENCE [LARGE SCALE GENOMIC DNA]</scope>
    <source>
        <strain evidence="1 2">DSM 23917</strain>
    </source>
</reference>
<dbReference type="EMBL" id="SLXB01000019">
    <property type="protein sequence ID" value="TCO89741.1"/>
    <property type="molecule type" value="Genomic_DNA"/>
</dbReference>
<dbReference type="Proteomes" id="UP000295600">
    <property type="component" value="Unassembled WGS sequence"/>
</dbReference>
<dbReference type="KEGG" id="bhf:C3V43_02060"/>
<accession>A0A2R3MNV7</accession>
<gene>
    <name evidence="1" type="ORF">EV202_11924</name>
</gene>
<dbReference type="AlphaFoldDB" id="A0A2R3MNV7"/>
<sequence length="86" mass="9688">MNHDSNSFPHTLESIAQRKTAVLQQIRTQKGVMTDLTRDILAPIAPATNKANAIMRAFNTGMAVFDGVRLGLKVMRKFRNYFGRTH</sequence>
<evidence type="ECO:0000313" key="2">
    <source>
        <dbReference type="Proteomes" id="UP000295600"/>
    </source>
</evidence>
<organism evidence="1 2">
    <name type="scientific">Prevotella heparinolytica</name>
    <dbReference type="NCBI Taxonomy" id="28113"/>
    <lineage>
        <taxon>Bacteria</taxon>
        <taxon>Pseudomonadati</taxon>
        <taxon>Bacteroidota</taxon>
        <taxon>Bacteroidia</taxon>
        <taxon>Bacteroidales</taxon>
        <taxon>Bacteroidaceae</taxon>
        <taxon>Bacteroides</taxon>
    </lineage>
</organism>
<dbReference type="RefSeq" id="WP_106068392.1">
    <property type="nucleotide sequence ID" value="NZ_CAUSQV010000028.1"/>
</dbReference>
<comment type="caution">
    <text evidence="1">The sequence shown here is derived from an EMBL/GenBank/DDBJ whole genome shotgun (WGS) entry which is preliminary data.</text>
</comment>
<proteinExistence type="predicted"/>